<dbReference type="PANTHER" id="PTHR43649:SF12">
    <property type="entry name" value="DIACETYLCHITOBIOSE BINDING PROTEIN DASA"/>
    <property type="match status" value="1"/>
</dbReference>
<dbReference type="InterPro" id="IPR006059">
    <property type="entry name" value="SBP"/>
</dbReference>
<accession>A0A512D2W6</accession>
<gene>
    <name evidence="1" type="ORF">TAE01_24200</name>
</gene>
<dbReference type="Proteomes" id="UP000321534">
    <property type="component" value="Unassembled WGS sequence"/>
</dbReference>
<reference evidence="1 2" key="1">
    <citation type="submission" date="2019-07" db="EMBL/GenBank/DDBJ databases">
        <title>Whole genome shotgun sequence of Terrabacter aerolatus NBRC 106305.</title>
        <authorList>
            <person name="Hosoyama A."/>
            <person name="Uohara A."/>
            <person name="Ohji S."/>
            <person name="Ichikawa N."/>
        </authorList>
    </citation>
    <scope>NUCLEOTIDE SEQUENCE [LARGE SCALE GENOMIC DNA]</scope>
    <source>
        <strain evidence="1 2">NBRC 106305</strain>
    </source>
</reference>
<proteinExistence type="predicted"/>
<dbReference type="Gene3D" id="3.40.190.10">
    <property type="entry name" value="Periplasmic binding protein-like II"/>
    <property type="match status" value="1"/>
</dbReference>
<comment type="caution">
    <text evidence="1">The sequence shown here is derived from an EMBL/GenBank/DDBJ whole genome shotgun (WGS) entry which is preliminary data.</text>
</comment>
<protein>
    <submittedName>
        <fullName evidence="1">Sugar ABC transporter substrate-binding protein</fullName>
    </submittedName>
</protein>
<evidence type="ECO:0000313" key="2">
    <source>
        <dbReference type="Proteomes" id="UP000321534"/>
    </source>
</evidence>
<dbReference type="PANTHER" id="PTHR43649">
    <property type="entry name" value="ARABINOSE-BINDING PROTEIN-RELATED"/>
    <property type="match status" value="1"/>
</dbReference>
<sequence>MSDKHIGQEIGQALGAHLTRRSLFALGGAAAVTGALAACGSNTGREPAATGGASGGGSGATLNQWYHQYGEAGTQQAVEKYAAAYKDATVKVSWKPGDYDQSTAASLLTDAGPDVFEYGNGPTIDMIKGGQVVDLTDLIGDTKSDFNPSILERMTYDGKTYAIPQVVDMQLLVYRKSMLDKAGITPPQTIDELIAAAKKLTQGNVKGLFLGNDGGAGLMGGPMLWSAGLDYLTKDNQFGFDDPRAATALGKLREMWDAKVLLLGAPKDWFDASALTSGLTAMQFTGLWTFPDIKKGLGDDFGVLPWPALDGSGKASVPVGAYGSCVSAKSKDVAAAKKFAKWLWIDQTQDQLDFATSYGFHIPSRTSLISQAATLKSGQAAEAAKLATDVGHAQSPILWTPKCATAFGDAMNRIVKEGADPAGEIAKVKAVADPELKRVLA</sequence>
<dbReference type="InterPro" id="IPR006311">
    <property type="entry name" value="TAT_signal"/>
</dbReference>
<name>A0A512D2W6_9MICO</name>
<dbReference type="EMBL" id="BJYX01000012">
    <property type="protein sequence ID" value="GEO30610.1"/>
    <property type="molecule type" value="Genomic_DNA"/>
</dbReference>
<evidence type="ECO:0000313" key="1">
    <source>
        <dbReference type="EMBL" id="GEO30610.1"/>
    </source>
</evidence>
<dbReference type="AlphaFoldDB" id="A0A512D2W6"/>
<dbReference type="CDD" id="cd13585">
    <property type="entry name" value="PBP2_TMBP_like"/>
    <property type="match status" value="1"/>
</dbReference>
<dbReference type="PROSITE" id="PS51318">
    <property type="entry name" value="TAT"/>
    <property type="match status" value="1"/>
</dbReference>
<keyword evidence="2" id="KW-1185">Reference proteome</keyword>
<dbReference type="SUPFAM" id="SSF53850">
    <property type="entry name" value="Periplasmic binding protein-like II"/>
    <property type="match status" value="1"/>
</dbReference>
<dbReference type="RefSeq" id="WP_147066726.1">
    <property type="nucleotide sequence ID" value="NZ_BAAARO010000001.1"/>
</dbReference>
<dbReference type="OrthoDB" id="9780991at2"/>
<dbReference type="Pfam" id="PF01547">
    <property type="entry name" value="SBP_bac_1"/>
    <property type="match status" value="1"/>
</dbReference>
<dbReference type="InterPro" id="IPR050490">
    <property type="entry name" value="Bact_solute-bd_prot1"/>
</dbReference>
<organism evidence="1 2">
    <name type="scientific">Terrabacter aerolatus</name>
    <dbReference type="NCBI Taxonomy" id="422442"/>
    <lineage>
        <taxon>Bacteria</taxon>
        <taxon>Bacillati</taxon>
        <taxon>Actinomycetota</taxon>
        <taxon>Actinomycetes</taxon>
        <taxon>Micrococcales</taxon>
        <taxon>Intrasporangiaceae</taxon>
        <taxon>Terrabacter</taxon>
    </lineage>
</organism>